<accession>A0A5N6D4A2</accession>
<dbReference type="Proteomes" id="UP000326532">
    <property type="component" value="Unassembled WGS sequence"/>
</dbReference>
<name>A0A5N6D4A2_ASPPA</name>
<evidence type="ECO:0008006" key="4">
    <source>
        <dbReference type="Google" id="ProtNLM"/>
    </source>
</evidence>
<protein>
    <recommendedName>
        <fullName evidence="4">Secreted protein</fullName>
    </recommendedName>
</protein>
<evidence type="ECO:0000313" key="2">
    <source>
        <dbReference type="EMBL" id="KAB8198900.1"/>
    </source>
</evidence>
<dbReference type="VEuPathDB" id="FungiDB:BDV34DRAFT_207927"/>
<dbReference type="AlphaFoldDB" id="A0A5N6D4A2"/>
<gene>
    <name evidence="2" type="ORF">BDV34DRAFT_207927</name>
</gene>
<evidence type="ECO:0000256" key="1">
    <source>
        <dbReference type="SAM" id="SignalP"/>
    </source>
</evidence>
<feature type="chain" id="PRO_5024902561" description="Secreted protein" evidence="1">
    <location>
        <begin position="25"/>
        <end position="70"/>
    </location>
</feature>
<proteinExistence type="predicted"/>
<reference evidence="2 3" key="1">
    <citation type="submission" date="2019-04" db="EMBL/GenBank/DDBJ databases">
        <title>Fungal friends and foes A comparative genomics study of 23 Aspergillus species from section Flavi.</title>
        <authorList>
            <consortium name="DOE Joint Genome Institute"/>
            <person name="Kjaerbolling I."/>
            <person name="Vesth T.C."/>
            <person name="Frisvad J.C."/>
            <person name="Nybo J.L."/>
            <person name="Theobald S."/>
            <person name="Kildgaard S."/>
            <person name="Petersen T.I."/>
            <person name="Kuo A."/>
            <person name="Sato A."/>
            <person name="Lyhne E.K."/>
            <person name="Kogle M.E."/>
            <person name="Wiebenga A."/>
            <person name="Kun R.S."/>
            <person name="Lubbers R.J."/>
            <person name="Makela M.R."/>
            <person name="Barry K."/>
            <person name="Chovatia M."/>
            <person name="Clum A."/>
            <person name="Daum C."/>
            <person name="Haridas S."/>
            <person name="He G."/>
            <person name="LaButti K."/>
            <person name="Lipzen A."/>
            <person name="Mondo S."/>
            <person name="Pangilinan J."/>
            <person name="Riley R."/>
            <person name="Salamov A."/>
            <person name="Simmons B.A."/>
            <person name="Magnuson J.K."/>
            <person name="Henrissat B."/>
            <person name="Mortensen U.H."/>
            <person name="Larsen T.O."/>
            <person name="De vries R.P."/>
            <person name="Grigoriev I.V."/>
            <person name="Machida M."/>
            <person name="Baker S.E."/>
            <person name="Andersen M.R."/>
        </authorList>
    </citation>
    <scope>NUCLEOTIDE SEQUENCE [LARGE SCALE GENOMIC DNA]</scope>
    <source>
        <strain evidence="2 3">CBS 117618</strain>
    </source>
</reference>
<dbReference type="EMBL" id="ML735119">
    <property type="protein sequence ID" value="KAB8198900.1"/>
    <property type="molecule type" value="Genomic_DNA"/>
</dbReference>
<evidence type="ECO:0000313" key="3">
    <source>
        <dbReference type="Proteomes" id="UP000326532"/>
    </source>
</evidence>
<feature type="signal peptide" evidence="1">
    <location>
        <begin position="1"/>
        <end position="24"/>
    </location>
</feature>
<keyword evidence="3" id="KW-1185">Reference proteome</keyword>
<sequence>MRGDVWLFLTSIYLQLTWVHVLHCEYIFPVADQFKLHAQGVRKTNQWLSFWPDRYDAELPYICSSREINY</sequence>
<keyword evidence="1" id="KW-0732">Signal</keyword>
<organism evidence="2 3">
    <name type="scientific">Aspergillus parasiticus</name>
    <dbReference type="NCBI Taxonomy" id="5067"/>
    <lineage>
        <taxon>Eukaryota</taxon>
        <taxon>Fungi</taxon>
        <taxon>Dikarya</taxon>
        <taxon>Ascomycota</taxon>
        <taxon>Pezizomycotina</taxon>
        <taxon>Eurotiomycetes</taxon>
        <taxon>Eurotiomycetidae</taxon>
        <taxon>Eurotiales</taxon>
        <taxon>Aspergillaceae</taxon>
        <taxon>Aspergillus</taxon>
        <taxon>Aspergillus subgen. Circumdati</taxon>
    </lineage>
</organism>